<feature type="domain" description="YiiM-like triple helical" evidence="1">
    <location>
        <begin position="135"/>
        <end position="176"/>
    </location>
</feature>
<gene>
    <name evidence="2" type="ORF">AFL42_11980</name>
</gene>
<comment type="caution">
    <text evidence="2">The sequence shown here is derived from an EMBL/GenBank/DDBJ whole genome shotgun (WGS) entry which is preliminary data.</text>
</comment>
<dbReference type="InterPro" id="IPR005163">
    <property type="entry name" value="Tri_helical_YiiM-like"/>
</dbReference>
<reference evidence="2 3" key="1">
    <citation type="submission" date="2015-07" db="EMBL/GenBank/DDBJ databases">
        <title>High-quality draft genome sequence of Oceanobacillus caeni HM6, a bacillus isolated from a human feces.</title>
        <authorList>
            <person name="Kumar J."/>
            <person name="Verma M.K."/>
            <person name="Pandey R."/>
            <person name="Bhambi M."/>
            <person name="Chauhan N."/>
        </authorList>
    </citation>
    <scope>NUCLEOTIDE SEQUENCE [LARGE SCALE GENOMIC DNA]</scope>
    <source>
        <strain evidence="2 3">HM6</strain>
    </source>
</reference>
<sequence>MEEPYVYKIFSNERKEKRKRFRLLETGFSKNKIKDEAIFAYPIKYYSELDEEERSDSIGSMDENFAVLEMDEFTVSIGDTYRMDEAVIQVSKPGKIRKTEQKENFQTGWYFRVLEEGKIKSRTDLELLDRPYPEWTIAACNEIMFVNKHDLRMADELCDCELLSEQWRRILRKRVRGF</sequence>
<proteinExistence type="predicted"/>
<dbReference type="RefSeq" id="WP_047185495.1">
    <property type="nucleotide sequence ID" value="NZ_JAHHXM010000021.1"/>
</dbReference>
<dbReference type="EMBL" id="LGTK01000043">
    <property type="protein sequence ID" value="KPH73578.1"/>
    <property type="molecule type" value="Genomic_DNA"/>
</dbReference>
<keyword evidence="3" id="KW-1185">Reference proteome</keyword>
<dbReference type="PANTHER" id="PTHR30212:SF2">
    <property type="entry name" value="PROTEIN YIIM"/>
    <property type="match status" value="1"/>
</dbReference>
<organism evidence="2 3">
    <name type="scientific">Oceanobacillus caeni</name>
    <dbReference type="NCBI Taxonomy" id="405946"/>
    <lineage>
        <taxon>Bacteria</taxon>
        <taxon>Bacillati</taxon>
        <taxon>Bacillota</taxon>
        <taxon>Bacilli</taxon>
        <taxon>Bacillales</taxon>
        <taxon>Bacillaceae</taxon>
        <taxon>Oceanobacillus</taxon>
    </lineage>
</organism>
<dbReference type="SUPFAM" id="SSF50800">
    <property type="entry name" value="PK beta-barrel domain-like"/>
    <property type="match status" value="1"/>
</dbReference>
<dbReference type="Gene3D" id="2.40.33.20">
    <property type="entry name" value="PK beta-barrel domain-like"/>
    <property type="match status" value="1"/>
</dbReference>
<name>A0ABR5MHV3_9BACI</name>
<dbReference type="InterPro" id="IPR052353">
    <property type="entry name" value="Benzoxazolinone_Detox_Enz"/>
</dbReference>
<accession>A0ABR5MHV3</accession>
<evidence type="ECO:0000313" key="2">
    <source>
        <dbReference type="EMBL" id="KPH73578.1"/>
    </source>
</evidence>
<evidence type="ECO:0000313" key="3">
    <source>
        <dbReference type="Proteomes" id="UP000037854"/>
    </source>
</evidence>
<protein>
    <recommendedName>
        <fullName evidence="1">YiiM-like triple helical domain-containing protein</fullName>
    </recommendedName>
</protein>
<dbReference type="Proteomes" id="UP000037854">
    <property type="component" value="Unassembled WGS sequence"/>
</dbReference>
<dbReference type="PANTHER" id="PTHR30212">
    <property type="entry name" value="PROTEIN YIIM"/>
    <property type="match status" value="1"/>
</dbReference>
<dbReference type="InterPro" id="IPR011037">
    <property type="entry name" value="Pyrv_Knase-like_insert_dom_sf"/>
</dbReference>
<evidence type="ECO:0000259" key="1">
    <source>
        <dbReference type="Pfam" id="PF03475"/>
    </source>
</evidence>
<dbReference type="Pfam" id="PF03475">
    <property type="entry name" value="YiiM_3-alpha"/>
    <property type="match status" value="1"/>
</dbReference>